<evidence type="ECO:0000259" key="2">
    <source>
        <dbReference type="Pfam" id="PF00188"/>
    </source>
</evidence>
<keyword evidence="1" id="KW-0732">Signal</keyword>
<sequence>MVKRALLLVAALTPLLATSATQAQASPEAQLLARLNQVRAQGVSCPGSGRRPVAGALSFSAPHAQAARLQAGYMSASGRVTHSGQNGSTPRVRAASTGVHATSVTEIVYMGSGLNTEAAMLWWLSSPVHCYWMTERRYTHAGVSLVRGSRGTAYVIVLSSQPK</sequence>
<dbReference type="CDD" id="cd05379">
    <property type="entry name" value="CAP_bacterial"/>
    <property type="match status" value="1"/>
</dbReference>
<keyword evidence="4" id="KW-1185">Reference proteome</keyword>
<dbReference type="EMBL" id="JACHFL010000003">
    <property type="protein sequence ID" value="MBB5362705.1"/>
    <property type="molecule type" value="Genomic_DNA"/>
</dbReference>
<proteinExistence type="predicted"/>
<dbReference type="SUPFAM" id="SSF55797">
    <property type="entry name" value="PR-1-like"/>
    <property type="match status" value="1"/>
</dbReference>
<evidence type="ECO:0000256" key="1">
    <source>
        <dbReference type="SAM" id="SignalP"/>
    </source>
</evidence>
<protein>
    <submittedName>
        <fullName evidence="3">Uncharacterized protein YkwD</fullName>
    </submittedName>
</protein>
<reference evidence="3 4" key="1">
    <citation type="submission" date="2020-08" db="EMBL/GenBank/DDBJ databases">
        <title>Genomic Encyclopedia of Type Strains, Phase IV (KMG-IV): sequencing the most valuable type-strain genomes for metagenomic binning, comparative biology and taxonomic classification.</title>
        <authorList>
            <person name="Goeker M."/>
        </authorList>
    </citation>
    <scope>NUCLEOTIDE SEQUENCE [LARGE SCALE GENOMIC DNA]</scope>
    <source>
        <strain evidence="3 4">DSM 27939</strain>
    </source>
</reference>
<feature type="chain" id="PRO_5030911935" evidence="1">
    <location>
        <begin position="26"/>
        <end position="163"/>
    </location>
</feature>
<dbReference type="Pfam" id="PF00188">
    <property type="entry name" value="CAP"/>
    <property type="match status" value="1"/>
</dbReference>
<comment type="caution">
    <text evidence="3">The sequence shown here is derived from an EMBL/GenBank/DDBJ whole genome shotgun (WGS) entry which is preliminary data.</text>
</comment>
<feature type="signal peptide" evidence="1">
    <location>
        <begin position="1"/>
        <end position="25"/>
    </location>
</feature>
<dbReference type="PANTHER" id="PTHR31157:SF1">
    <property type="entry name" value="SCP DOMAIN-CONTAINING PROTEIN"/>
    <property type="match status" value="1"/>
</dbReference>
<dbReference type="AlphaFoldDB" id="A0A7W8JT06"/>
<feature type="domain" description="SCP" evidence="2">
    <location>
        <begin position="34"/>
        <end position="156"/>
    </location>
</feature>
<organism evidence="3 4">
    <name type="scientific">Deinococcus humi</name>
    <dbReference type="NCBI Taxonomy" id="662880"/>
    <lineage>
        <taxon>Bacteria</taxon>
        <taxon>Thermotogati</taxon>
        <taxon>Deinococcota</taxon>
        <taxon>Deinococci</taxon>
        <taxon>Deinococcales</taxon>
        <taxon>Deinococcaceae</taxon>
        <taxon>Deinococcus</taxon>
    </lineage>
</organism>
<evidence type="ECO:0000313" key="3">
    <source>
        <dbReference type="EMBL" id="MBB5362705.1"/>
    </source>
</evidence>
<evidence type="ECO:0000313" key="4">
    <source>
        <dbReference type="Proteomes" id="UP000552709"/>
    </source>
</evidence>
<gene>
    <name evidence="3" type="ORF">HNQ08_001800</name>
</gene>
<name>A0A7W8JT06_9DEIO</name>
<dbReference type="InterPro" id="IPR014044">
    <property type="entry name" value="CAP_dom"/>
</dbReference>
<dbReference type="InterPro" id="IPR035940">
    <property type="entry name" value="CAP_sf"/>
</dbReference>
<dbReference type="PANTHER" id="PTHR31157">
    <property type="entry name" value="SCP DOMAIN-CONTAINING PROTEIN"/>
    <property type="match status" value="1"/>
</dbReference>
<dbReference type="Proteomes" id="UP000552709">
    <property type="component" value="Unassembled WGS sequence"/>
</dbReference>
<dbReference type="RefSeq" id="WP_184130076.1">
    <property type="nucleotide sequence ID" value="NZ_JACHFL010000003.1"/>
</dbReference>
<accession>A0A7W8JT06</accession>
<dbReference type="Gene3D" id="3.40.33.10">
    <property type="entry name" value="CAP"/>
    <property type="match status" value="1"/>
</dbReference>